<dbReference type="RefSeq" id="WP_133614317.1">
    <property type="nucleotide sequence ID" value="NZ_SNYW01000010.1"/>
</dbReference>
<dbReference type="Proteomes" id="UP000295783">
    <property type="component" value="Unassembled WGS sequence"/>
</dbReference>
<feature type="binding site" evidence="2">
    <location>
        <position position="220"/>
    </location>
    <ligand>
        <name>Na(+)</name>
        <dbReference type="ChEBI" id="CHEBI:29101"/>
    </ligand>
</feature>
<dbReference type="EMBL" id="SNYW01000010">
    <property type="protein sequence ID" value="TDQ80987.1"/>
    <property type="molecule type" value="Genomic_DNA"/>
</dbReference>
<dbReference type="Pfam" id="PF03480">
    <property type="entry name" value="DctP"/>
    <property type="match status" value="1"/>
</dbReference>
<keyword evidence="1 3" id="KW-0732">Signal</keyword>
<accession>A0A4R6WKN6</accession>
<evidence type="ECO:0000313" key="5">
    <source>
        <dbReference type="Proteomes" id="UP000295783"/>
    </source>
</evidence>
<keyword evidence="5" id="KW-1185">Reference proteome</keyword>
<dbReference type="PANTHER" id="PTHR33376:SF5">
    <property type="entry name" value="EXTRACYTOPLASMIC SOLUTE RECEPTOR PROTEIN"/>
    <property type="match status" value="1"/>
</dbReference>
<evidence type="ECO:0000256" key="3">
    <source>
        <dbReference type="SAM" id="SignalP"/>
    </source>
</evidence>
<dbReference type="InterPro" id="IPR018389">
    <property type="entry name" value="DctP_fam"/>
</dbReference>
<feature type="binding site" evidence="2">
    <location>
        <position position="161"/>
    </location>
    <ligand>
        <name>substrate</name>
    </ligand>
</feature>
<feature type="chain" id="PRO_5020411367" evidence="3">
    <location>
        <begin position="21"/>
        <end position="375"/>
    </location>
</feature>
<proteinExistence type="predicted"/>
<dbReference type="CDD" id="cd13604">
    <property type="entry name" value="PBP2_TRAP_ketoacid_lactate_like"/>
    <property type="match status" value="1"/>
</dbReference>
<evidence type="ECO:0000313" key="4">
    <source>
        <dbReference type="EMBL" id="TDQ80987.1"/>
    </source>
</evidence>
<dbReference type="Gene3D" id="3.40.190.10">
    <property type="entry name" value="Periplasmic binding protein-like II"/>
    <property type="match status" value="1"/>
</dbReference>
<dbReference type="GO" id="GO:0031317">
    <property type="term" value="C:tripartite ATP-independent periplasmic transporter complex"/>
    <property type="evidence" value="ECO:0007669"/>
    <property type="project" value="InterPro"/>
</dbReference>
<evidence type="ECO:0000256" key="2">
    <source>
        <dbReference type="PIRSR" id="PIRSR039026-2"/>
    </source>
</evidence>
<dbReference type="OrthoDB" id="9780733at2"/>
<name>A0A4R6WKN6_9PROT</name>
<sequence length="375" mass="39990">MRRRRFLTGALTAGAAGAGAAAIAGSYPRPALAQSRIEWRMVTAWPKGLPGLGSSAERLAERIGQLSAGRLTVKVFAGGELVSPLQGLAAVSQGMAEMAHDFALYHIGQLPAAGFFSAVPFGLTPAEFNGWINFGGGQELWDELYDSVGAKPFLAGNTGVQMGGWFLDEVNDVADLKGRRFSIPGYGGDALKKLGVETVTLSSGELFGRLQDRSIDGAEWIGPYNDLSLGLYKITKLYYWPGFQEPGTGLECVVDKAKFAALPDDLRQIVAAACQAENDLTSAEYSGRSPGALATLVNEHGVKLKKFSRDLLMAFGSAASDVVGEVLEGGDDITRRIVTSYLRHRKSALVWSRITDGGYLAARDLGFRFPDGSTS</sequence>
<dbReference type="PROSITE" id="PS51318">
    <property type="entry name" value="TAT"/>
    <property type="match status" value="1"/>
</dbReference>
<dbReference type="InterPro" id="IPR026289">
    <property type="entry name" value="SBP_TakP-like"/>
</dbReference>
<keyword evidence="2" id="KW-0479">Metal-binding</keyword>
<dbReference type="InterPro" id="IPR038404">
    <property type="entry name" value="TRAP_DctP_sf"/>
</dbReference>
<comment type="caution">
    <text evidence="4">The sequence shown here is derived from an EMBL/GenBank/DDBJ whole genome shotgun (WGS) entry which is preliminary data.</text>
</comment>
<gene>
    <name evidence="4" type="ORF">A8950_2857</name>
</gene>
<dbReference type="AlphaFoldDB" id="A0A4R6WKN6"/>
<feature type="signal peptide" evidence="3">
    <location>
        <begin position="1"/>
        <end position="20"/>
    </location>
</feature>
<dbReference type="PANTHER" id="PTHR33376">
    <property type="match status" value="1"/>
</dbReference>
<feature type="binding site" evidence="2">
    <location>
        <position position="245"/>
    </location>
    <ligand>
        <name>substrate</name>
    </ligand>
</feature>
<dbReference type="Gene3D" id="3.40.190.170">
    <property type="entry name" value="Bacterial extracellular solute-binding protein, family 7"/>
    <property type="match status" value="1"/>
</dbReference>
<dbReference type="PIRSF" id="PIRSF039026">
    <property type="entry name" value="SiaP"/>
    <property type="match status" value="1"/>
</dbReference>
<reference evidence="4 5" key="1">
    <citation type="submission" date="2019-03" db="EMBL/GenBank/DDBJ databases">
        <title>Genomic Encyclopedia of Type Strains, Phase III (KMG-III): the genomes of soil and plant-associated and newly described type strains.</title>
        <authorList>
            <person name="Whitman W."/>
        </authorList>
    </citation>
    <scope>NUCLEOTIDE SEQUENCE [LARGE SCALE GENOMIC DNA]</scope>
    <source>
        <strain evidence="4 5">CGMCC 1.7660</strain>
    </source>
</reference>
<evidence type="ECO:0000256" key="1">
    <source>
        <dbReference type="ARBA" id="ARBA00022729"/>
    </source>
</evidence>
<dbReference type="GO" id="GO:0055085">
    <property type="term" value="P:transmembrane transport"/>
    <property type="evidence" value="ECO:0007669"/>
    <property type="project" value="InterPro"/>
</dbReference>
<protein>
    <submittedName>
        <fullName evidence="4">TRAP-type mannitol/chloroaromatic compound transport system substrate-binding protein</fullName>
    </submittedName>
</protein>
<dbReference type="InterPro" id="IPR006311">
    <property type="entry name" value="TAT_signal"/>
</dbReference>
<feature type="binding site" evidence="2">
    <location>
        <position position="219"/>
    </location>
    <ligand>
        <name>substrate</name>
    </ligand>
</feature>
<dbReference type="GO" id="GO:0046872">
    <property type="term" value="F:metal ion binding"/>
    <property type="evidence" value="ECO:0007669"/>
    <property type="project" value="UniProtKB-KW"/>
</dbReference>
<organism evidence="4 5">
    <name type="scientific">Dongia mobilis</name>
    <dbReference type="NCBI Taxonomy" id="578943"/>
    <lineage>
        <taxon>Bacteria</taxon>
        <taxon>Pseudomonadati</taxon>
        <taxon>Pseudomonadota</taxon>
        <taxon>Alphaproteobacteria</taxon>
        <taxon>Rhodospirillales</taxon>
        <taxon>Dongiaceae</taxon>
        <taxon>Dongia</taxon>
    </lineage>
</organism>